<reference evidence="2 3" key="1">
    <citation type="submission" date="2022-06" db="EMBL/GenBank/DDBJ databases">
        <title>Isolation of gut microbiota from human fecal samples.</title>
        <authorList>
            <person name="Pamer E.G."/>
            <person name="Barat B."/>
            <person name="Waligurski E."/>
            <person name="Medina S."/>
            <person name="Paddock L."/>
            <person name="Mostad J."/>
        </authorList>
    </citation>
    <scope>NUCLEOTIDE SEQUENCE [LARGE SCALE GENOMIC DNA]</scope>
    <source>
        <strain evidence="2 3">DFI.7.95</strain>
    </source>
</reference>
<evidence type="ECO:0000313" key="3">
    <source>
        <dbReference type="Proteomes" id="UP001524478"/>
    </source>
</evidence>
<name>A0ABT1SAK0_9FIRM</name>
<protein>
    <recommendedName>
        <fullName evidence="4">Lipoprotein</fullName>
    </recommendedName>
</protein>
<dbReference type="EMBL" id="JANGAC010000007">
    <property type="protein sequence ID" value="MCQ4923500.1"/>
    <property type="molecule type" value="Genomic_DNA"/>
</dbReference>
<accession>A0ABT1SAK0</accession>
<comment type="caution">
    <text evidence="2">The sequence shown here is derived from an EMBL/GenBank/DDBJ whole genome shotgun (WGS) entry which is preliminary data.</text>
</comment>
<dbReference type="RefSeq" id="WP_256311467.1">
    <property type="nucleotide sequence ID" value="NZ_JANGAC010000007.1"/>
</dbReference>
<keyword evidence="3" id="KW-1185">Reference proteome</keyword>
<evidence type="ECO:0000313" key="2">
    <source>
        <dbReference type="EMBL" id="MCQ4923500.1"/>
    </source>
</evidence>
<organism evidence="2 3">
    <name type="scientific">Tissierella carlieri</name>
    <dbReference type="NCBI Taxonomy" id="689904"/>
    <lineage>
        <taxon>Bacteria</taxon>
        <taxon>Bacillati</taxon>
        <taxon>Bacillota</taxon>
        <taxon>Tissierellia</taxon>
        <taxon>Tissierellales</taxon>
        <taxon>Tissierellaceae</taxon>
        <taxon>Tissierella</taxon>
    </lineage>
</organism>
<keyword evidence="1" id="KW-0175">Coiled coil</keyword>
<evidence type="ECO:0008006" key="4">
    <source>
        <dbReference type="Google" id="ProtNLM"/>
    </source>
</evidence>
<proteinExistence type="predicted"/>
<dbReference type="PROSITE" id="PS51257">
    <property type="entry name" value="PROKAR_LIPOPROTEIN"/>
    <property type="match status" value="1"/>
</dbReference>
<dbReference type="Proteomes" id="UP001524478">
    <property type="component" value="Unassembled WGS sequence"/>
</dbReference>
<feature type="coiled-coil region" evidence="1">
    <location>
        <begin position="153"/>
        <end position="180"/>
    </location>
</feature>
<gene>
    <name evidence="2" type="ORF">NE686_10410</name>
</gene>
<evidence type="ECO:0000256" key="1">
    <source>
        <dbReference type="SAM" id="Coils"/>
    </source>
</evidence>
<sequence>MEYYKKLKLITLVILIIVTISGCDFANDYQKGIFDDDIEIIKTDDSFTYLEKLGKDADNKKIIEFKYFTGMDTIYYITANEDSEITINFESNINKGDFKVVLISPDYEIITILYGNDEVGKTISVKKGESRIKIIGKEASGKVGMNIKADENVEIKSKEMMALEKDVEKLDRLFINLEESNSLEEIINQYSHDLDGAYAEGYGSYLYKSYSQEGIEKFISLLAEEETTIIKGVIEMLFSELSIQENIKEINSIIDYLDELKLDDFNNKELFIVHLMLSEAYVVKDNIQ</sequence>